<keyword evidence="1" id="KW-0812">Transmembrane</keyword>
<protein>
    <submittedName>
        <fullName evidence="2">Uncharacterized protein</fullName>
    </submittedName>
</protein>
<evidence type="ECO:0000313" key="2">
    <source>
        <dbReference type="EMBL" id="KUG28030.1"/>
    </source>
</evidence>
<proteinExistence type="predicted"/>
<gene>
    <name evidence="2" type="ORF">ASZ90_002108</name>
</gene>
<reference evidence="2" key="1">
    <citation type="journal article" date="2015" name="Proc. Natl. Acad. Sci. U.S.A.">
        <title>Networks of energetic and metabolic interactions define dynamics in microbial communities.</title>
        <authorList>
            <person name="Embree M."/>
            <person name="Liu J.K."/>
            <person name="Al-Bassam M.M."/>
            <person name="Zengler K."/>
        </authorList>
    </citation>
    <scope>NUCLEOTIDE SEQUENCE</scope>
</reference>
<keyword evidence="1" id="KW-0472">Membrane</keyword>
<dbReference type="AlphaFoldDB" id="A0A0W8G4Y5"/>
<feature type="transmembrane region" description="Helical" evidence="1">
    <location>
        <begin position="6"/>
        <end position="25"/>
    </location>
</feature>
<evidence type="ECO:0000256" key="1">
    <source>
        <dbReference type="SAM" id="Phobius"/>
    </source>
</evidence>
<organism evidence="2">
    <name type="scientific">hydrocarbon metagenome</name>
    <dbReference type="NCBI Taxonomy" id="938273"/>
    <lineage>
        <taxon>unclassified sequences</taxon>
        <taxon>metagenomes</taxon>
        <taxon>ecological metagenomes</taxon>
    </lineage>
</organism>
<keyword evidence="1" id="KW-1133">Transmembrane helix</keyword>
<name>A0A0W8G4Y5_9ZZZZ</name>
<dbReference type="EMBL" id="LNQE01000265">
    <property type="protein sequence ID" value="KUG28030.1"/>
    <property type="molecule type" value="Genomic_DNA"/>
</dbReference>
<sequence>MRIRHAVILAVLAIVLLVSGIYYHLRYGRHDTFMSNFLTGKHASRDGYEAGDRPVPDKMPLPVRYVDKAAPHVAIFVNTPEYRKAPLDIRRMKLLEFFTLKVADRDFMLLSDADKKRVLDLFMERYLVP</sequence>
<comment type="caution">
    <text evidence="2">The sequence shown here is derived from an EMBL/GenBank/DDBJ whole genome shotgun (WGS) entry which is preliminary data.</text>
</comment>
<accession>A0A0W8G4Y5</accession>